<keyword evidence="1" id="KW-0472">Membrane</keyword>
<keyword evidence="1" id="KW-1133">Transmembrane helix</keyword>
<proteinExistence type="predicted"/>
<keyword evidence="1" id="KW-0812">Transmembrane</keyword>
<feature type="transmembrane region" description="Helical" evidence="1">
    <location>
        <begin position="154"/>
        <end position="174"/>
    </location>
</feature>
<dbReference type="RefSeq" id="WP_108721515.1">
    <property type="nucleotide sequence ID" value="NZ_CABKVG010000008.1"/>
</dbReference>
<evidence type="ECO:0008006" key="4">
    <source>
        <dbReference type="Google" id="ProtNLM"/>
    </source>
</evidence>
<evidence type="ECO:0000256" key="1">
    <source>
        <dbReference type="SAM" id="Phobius"/>
    </source>
</evidence>
<reference evidence="2 3" key="1">
    <citation type="journal article" date="2022" name="Res Sq">
        <title>Evolution of multicellular longitudinally dividing oral cavity symbionts (Neisseriaceae).</title>
        <authorList>
            <person name="Nyongesa S."/>
            <person name="Weber P."/>
            <person name="Bernet E."/>
            <person name="Pullido F."/>
            <person name="Nieckarz M."/>
            <person name="Delaby M."/>
            <person name="Nieves C."/>
            <person name="Viehboeck T."/>
            <person name="Krause N."/>
            <person name="Rivera-Millot A."/>
            <person name="Nakamura A."/>
            <person name="Vischer N."/>
            <person name="VanNieuwenhze M."/>
            <person name="Brun Y."/>
            <person name="Cava F."/>
            <person name="Bulgheresi S."/>
            <person name="Veyrier F."/>
        </authorList>
    </citation>
    <scope>NUCLEOTIDE SEQUENCE [LARGE SCALE GENOMIC DNA]</scope>
    <source>
        <strain evidence="2 3">SN4</strain>
    </source>
</reference>
<accession>A0ABY4E2L9</accession>
<protein>
    <recommendedName>
        <fullName evidence="4">DNA gyrase subunit B</fullName>
    </recommendedName>
</protein>
<name>A0ABY4E2L9_9NEIS</name>
<keyword evidence="3" id="KW-1185">Reference proteome</keyword>
<dbReference type="Proteomes" id="UP000832011">
    <property type="component" value="Chromosome"/>
</dbReference>
<dbReference type="EMBL" id="CP091511">
    <property type="protein sequence ID" value="UOO90025.1"/>
    <property type="molecule type" value="Genomic_DNA"/>
</dbReference>
<gene>
    <name evidence="2" type="ORF">LVJ82_03280</name>
</gene>
<feature type="transmembrane region" description="Helical" evidence="1">
    <location>
        <begin position="30"/>
        <end position="48"/>
    </location>
</feature>
<organism evidence="2 3">
    <name type="scientific">Vitreoscilla massiliensis</name>
    <dbReference type="NCBI Taxonomy" id="1689272"/>
    <lineage>
        <taxon>Bacteria</taxon>
        <taxon>Pseudomonadati</taxon>
        <taxon>Pseudomonadota</taxon>
        <taxon>Betaproteobacteria</taxon>
        <taxon>Neisseriales</taxon>
        <taxon>Neisseriaceae</taxon>
        <taxon>Vitreoscilla</taxon>
    </lineage>
</organism>
<feature type="transmembrane region" description="Helical" evidence="1">
    <location>
        <begin position="128"/>
        <end position="148"/>
    </location>
</feature>
<evidence type="ECO:0000313" key="3">
    <source>
        <dbReference type="Proteomes" id="UP000832011"/>
    </source>
</evidence>
<feature type="transmembrane region" description="Helical" evidence="1">
    <location>
        <begin position="7"/>
        <end position="24"/>
    </location>
</feature>
<sequence>MRLSLPIKILLVAVFMSYPFLMLFGLSHWGITPIAVVLMLAAALKLLLSKHSQLKPLYVLGIGCGLLSVLRQDEVWLKFYPMCMNVGWFTVFAWTLRSEQSMVERIARIHEPDLPPSGVAWTRKVTQVWCGFFLINATVSAYTALYGSLSTWTWYNGFVSYVLMGCLFAGEFVLRHFHKARAAKI</sequence>
<evidence type="ECO:0000313" key="2">
    <source>
        <dbReference type="EMBL" id="UOO90025.1"/>
    </source>
</evidence>